<evidence type="ECO:0000256" key="1">
    <source>
        <dbReference type="ARBA" id="ARBA00022741"/>
    </source>
</evidence>
<dbReference type="InterPro" id="IPR014001">
    <property type="entry name" value="Helicase_ATP-bd"/>
</dbReference>
<name>A0ABS7S4S9_9MICO</name>
<feature type="compositionally biased region" description="Basic and acidic residues" evidence="5">
    <location>
        <begin position="248"/>
        <end position="269"/>
    </location>
</feature>
<dbReference type="GO" id="GO:0004386">
    <property type="term" value="F:helicase activity"/>
    <property type="evidence" value="ECO:0007669"/>
    <property type="project" value="UniProtKB-KW"/>
</dbReference>
<evidence type="ECO:0000256" key="2">
    <source>
        <dbReference type="ARBA" id="ARBA00022801"/>
    </source>
</evidence>
<evidence type="ECO:0000259" key="7">
    <source>
        <dbReference type="PROSITE" id="PS51194"/>
    </source>
</evidence>
<feature type="domain" description="Helicase C-terminal" evidence="7">
    <location>
        <begin position="292"/>
        <end position="489"/>
    </location>
</feature>
<evidence type="ECO:0000256" key="4">
    <source>
        <dbReference type="ARBA" id="ARBA00022840"/>
    </source>
</evidence>
<dbReference type="InterPro" id="IPR050699">
    <property type="entry name" value="RNA-DNA_Helicase"/>
</dbReference>
<dbReference type="PROSITE" id="PS51194">
    <property type="entry name" value="HELICASE_CTER"/>
    <property type="match status" value="1"/>
</dbReference>
<dbReference type="SMART" id="SM00487">
    <property type="entry name" value="DEXDc"/>
    <property type="match status" value="1"/>
</dbReference>
<evidence type="ECO:0000256" key="3">
    <source>
        <dbReference type="ARBA" id="ARBA00022806"/>
    </source>
</evidence>
<comment type="caution">
    <text evidence="8">The sequence shown here is derived from an EMBL/GenBank/DDBJ whole genome shotgun (WGS) entry which is preliminary data.</text>
</comment>
<dbReference type="SMART" id="SM01142">
    <property type="entry name" value="DSHCT"/>
    <property type="match status" value="1"/>
</dbReference>
<keyword evidence="4" id="KW-0067">ATP-binding</keyword>
<evidence type="ECO:0000313" key="9">
    <source>
        <dbReference type="Proteomes" id="UP000826651"/>
    </source>
</evidence>
<keyword evidence="9" id="KW-1185">Reference proteome</keyword>
<gene>
    <name evidence="8" type="ORF">KCQ71_03035</name>
</gene>
<dbReference type="Pfam" id="PF00271">
    <property type="entry name" value="Helicase_C"/>
    <property type="match status" value="1"/>
</dbReference>
<sequence>MSSPAERYAAARKRQQDALSRLGAFRATLDFPLDDFQIEACEAVEAGRGVLVAAPTGAGKTVVGEFAVELGLKTGRKAFYTTPIKALSNQKFTDLQRRYGTEHVGLLTGDTSINGDAPIVVMTTEVLRNMLYSDSPALAGLGFVVMDEVHYLADRFRGPVWEEVILHLADDVQVISLSATVSNAEEFGDWLTEVRGDTAVVVSEIRPVPLWQHVMVNKTVLDLYSSNVDPTRPGVNPPINPDLVEAIRASERGGRPGERTRGARGDRRGGKGRYYQRGPLVRPPSRPVMVDRLDRAGLLPAIAFVFSRAGCEAAVTQVLLSGISLTSPAERAQIAAIVEERCASLPAEDLDVLNYWSWQQALLHGVAAHHAGLLPVFKETVEALFTAGLVKVVFATETLALGINMPARSVVLEKLTKWDGRGHAEVTPGEYTQLTGRAGRRGIDVEGHAVVLYSSGLDPVALAGLASRRTYPLRSRFRPTYNMAVNLIAASGWTRTREVLETSFAQFQADRGVVGLARQARTLSEGLAGYTESMTCHLGDFEEYMELRRAIKAREGELSRSRSRAQRDAINSAVSELHRGDVVQIPTGRRAGYAVVIEPPGPAGLDGPALTLLTGDGKVRRLSGADVPYGTSSLTRVRIPKAFNSRRPADRRDLTSSMRNALGALADDAPRTRHGERPPSTATTDSQLGALKKALRSHPCYGCSDRENHARWAERRAKLAEEHDALLRRIEGRTSSIARDFEKVCEVLGSLHYLEGTGEETTVTDQGAWLRRLYAEKDLVLAECLRSGSWADLDAAGLAAVVSTVLYSSRSDDERPAPRLPGGPNGSLARAVEATVLISQELELLEREHALEPAEPVDLGLVRSIHQWAIGSSLEDVLDGTDLAAGDFVRWAKQVIDLLDQLTLAAPTPALRSTARKAIESVRRGIVAHGTL</sequence>
<dbReference type="InterPro" id="IPR012961">
    <property type="entry name" value="Ski2/MTR4_C"/>
</dbReference>
<dbReference type="EMBL" id="JAGSHT010000002">
    <property type="protein sequence ID" value="MBZ2195117.1"/>
    <property type="molecule type" value="Genomic_DNA"/>
</dbReference>
<evidence type="ECO:0000313" key="8">
    <source>
        <dbReference type="EMBL" id="MBZ2195117.1"/>
    </source>
</evidence>
<keyword evidence="1" id="KW-0547">Nucleotide-binding</keyword>
<accession>A0ABS7S4S9</accession>
<feature type="region of interest" description="Disordered" evidence="5">
    <location>
        <begin position="248"/>
        <end position="277"/>
    </location>
</feature>
<dbReference type="PROSITE" id="PS51192">
    <property type="entry name" value="HELICASE_ATP_BIND_1"/>
    <property type="match status" value="1"/>
</dbReference>
<dbReference type="InterPro" id="IPR058621">
    <property type="entry name" value="SH3_HelY"/>
</dbReference>
<dbReference type="PANTHER" id="PTHR12131:SF1">
    <property type="entry name" value="ATP-DEPENDENT RNA HELICASE SUPV3L1, MITOCHONDRIAL-RELATED"/>
    <property type="match status" value="1"/>
</dbReference>
<evidence type="ECO:0000256" key="5">
    <source>
        <dbReference type="SAM" id="MobiDB-lite"/>
    </source>
</evidence>
<keyword evidence="2" id="KW-0378">Hydrolase</keyword>
<dbReference type="Gene3D" id="3.40.50.300">
    <property type="entry name" value="P-loop containing nucleotide triphosphate hydrolases"/>
    <property type="match status" value="2"/>
</dbReference>
<dbReference type="Pfam" id="PF08148">
    <property type="entry name" value="DSHCT"/>
    <property type="match status" value="1"/>
</dbReference>
<feature type="domain" description="Helicase ATP-binding" evidence="6">
    <location>
        <begin position="41"/>
        <end position="199"/>
    </location>
</feature>
<dbReference type="Gene3D" id="1.10.3380.30">
    <property type="match status" value="1"/>
</dbReference>
<dbReference type="InterPro" id="IPR027417">
    <property type="entry name" value="P-loop_NTPase"/>
</dbReference>
<dbReference type="Pfam" id="PF26090">
    <property type="entry name" value="SH3_HelY"/>
    <property type="match status" value="1"/>
</dbReference>
<dbReference type="Proteomes" id="UP000826651">
    <property type="component" value="Unassembled WGS sequence"/>
</dbReference>
<dbReference type="SMART" id="SM00490">
    <property type="entry name" value="HELICc"/>
    <property type="match status" value="1"/>
</dbReference>
<feature type="compositionally biased region" description="Basic and acidic residues" evidence="5">
    <location>
        <begin position="668"/>
        <end position="677"/>
    </location>
</feature>
<evidence type="ECO:0000259" key="6">
    <source>
        <dbReference type="PROSITE" id="PS51192"/>
    </source>
</evidence>
<reference evidence="8 9" key="1">
    <citation type="submission" date="2021-04" db="EMBL/GenBank/DDBJ databases">
        <title>Ruania sp. nov., isolated from sandy soil of mangrove forest.</title>
        <authorList>
            <person name="Ge X."/>
            <person name="Huang R."/>
            <person name="Liu W."/>
        </authorList>
    </citation>
    <scope>NUCLEOTIDE SEQUENCE [LARGE SCALE GENOMIC DNA]</scope>
    <source>
        <strain evidence="8 9">N2-46</strain>
    </source>
</reference>
<proteinExistence type="predicted"/>
<dbReference type="PANTHER" id="PTHR12131">
    <property type="entry name" value="ATP-DEPENDENT RNA AND DNA HELICASE"/>
    <property type="match status" value="1"/>
</dbReference>
<dbReference type="Pfam" id="PF00270">
    <property type="entry name" value="DEAD"/>
    <property type="match status" value="1"/>
</dbReference>
<dbReference type="InterPro" id="IPR011545">
    <property type="entry name" value="DEAD/DEAH_box_helicase_dom"/>
</dbReference>
<dbReference type="RefSeq" id="WP_223402687.1">
    <property type="nucleotide sequence ID" value="NZ_JAGSHT010000002.1"/>
</dbReference>
<dbReference type="CDD" id="cd18795">
    <property type="entry name" value="SF2_C_Ski2"/>
    <property type="match status" value="1"/>
</dbReference>
<keyword evidence="3 8" id="KW-0347">Helicase</keyword>
<organism evidence="8 9">
    <name type="scientific">Occultella gossypii</name>
    <dbReference type="NCBI Taxonomy" id="2800820"/>
    <lineage>
        <taxon>Bacteria</taxon>
        <taxon>Bacillati</taxon>
        <taxon>Actinomycetota</taxon>
        <taxon>Actinomycetes</taxon>
        <taxon>Micrococcales</taxon>
        <taxon>Ruaniaceae</taxon>
        <taxon>Occultella</taxon>
    </lineage>
</organism>
<dbReference type="SUPFAM" id="SSF52540">
    <property type="entry name" value="P-loop containing nucleoside triphosphate hydrolases"/>
    <property type="match status" value="1"/>
</dbReference>
<protein>
    <submittedName>
        <fullName evidence="8">DEAD/DEAH box helicase</fullName>
    </submittedName>
</protein>
<feature type="region of interest" description="Disordered" evidence="5">
    <location>
        <begin position="663"/>
        <end position="687"/>
    </location>
</feature>
<dbReference type="InterPro" id="IPR001650">
    <property type="entry name" value="Helicase_C-like"/>
</dbReference>